<dbReference type="CDD" id="cd08054">
    <property type="entry name" value="gp6"/>
    <property type="match status" value="1"/>
</dbReference>
<name>A0ABR5ZJU2_9GAMM</name>
<proteinExistence type="predicted"/>
<dbReference type="EMBL" id="JACERK010000017">
    <property type="protein sequence ID" value="MBA5234758.1"/>
    <property type="molecule type" value="Genomic_DNA"/>
</dbReference>
<sequence>MTTISVSEAKVQLRLEPEFTEHDEHIESLAKAAKRSIERSYSCQLVSSQDEVEALDGDRAFIADDDIKLAMKMMVARWYFDPTGANTAIDTPSQLGVEYLLFPLMEHGI</sequence>
<gene>
    <name evidence="1" type="ORF">H2Y56_22005</name>
</gene>
<dbReference type="NCBIfam" id="TIGR01560">
    <property type="entry name" value="put_DNA_pack"/>
    <property type="match status" value="1"/>
</dbReference>
<organism evidence="1 2">
    <name type="scientific">Pectobacterium aroidearum</name>
    <dbReference type="NCBI Taxonomy" id="1201031"/>
    <lineage>
        <taxon>Bacteria</taxon>
        <taxon>Pseudomonadati</taxon>
        <taxon>Pseudomonadota</taxon>
        <taxon>Gammaproteobacteria</taxon>
        <taxon>Enterobacterales</taxon>
        <taxon>Pectobacteriaceae</taxon>
        <taxon>Pectobacterium</taxon>
    </lineage>
</organism>
<evidence type="ECO:0000313" key="1">
    <source>
        <dbReference type="EMBL" id="MBA5234758.1"/>
    </source>
</evidence>
<comment type="caution">
    <text evidence="1">The sequence shown here is derived from an EMBL/GenBank/DDBJ whole genome shotgun (WGS) entry which is preliminary data.</text>
</comment>
<dbReference type="InterPro" id="IPR006450">
    <property type="entry name" value="Phage_HK97_gp6-like"/>
</dbReference>
<dbReference type="InterPro" id="IPR021146">
    <property type="entry name" value="Phage_gp6-like_head-tail"/>
</dbReference>
<dbReference type="RefSeq" id="WP_181838336.1">
    <property type="nucleotide sequence ID" value="NZ_JACERK010000017.1"/>
</dbReference>
<evidence type="ECO:0000313" key="2">
    <source>
        <dbReference type="Proteomes" id="UP000530038"/>
    </source>
</evidence>
<keyword evidence="2" id="KW-1185">Reference proteome</keyword>
<dbReference type="Proteomes" id="UP000530038">
    <property type="component" value="Unassembled WGS sequence"/>
</dbReference>
<protein>
    <submittedName>
        <fullName evidence="1">Phage gp6-like head-tail connector protein</fullName>
    </submittedName>
</protein>
<reference evidence="1 2" key="1">
    <citation type="submission" date="2020-07" db="EMBL/GenBank/DDBJ databases">
        <title>Characterization of Pectobacterium aroidearum strains causing soft rot on Amorphophallus konjac.</title>
        <authorList>
            <person name="Xie H."/>
        </authorList>
    </citation>
    <scope>NUCLEOTIDE SEQUENCE [LARGE SCALE GENOMIC DNA]</scope>
    <source>
        <strain evidence="1 2">MY10</strain>
    </source>
</reference>
<dbReference type="Gene3D" id="1.10.3230.30">
    <property type="entry name" value="Phage gp6-like head-tail connector protein"/>
    <property type="match status" value="1"/>
</dbReference>
<accession>A0ABR5ZJU2</accession>
<dbReference type="Pfam" id="PF05135">
    <property type="entry name" value="Phage_connect_1"/>
    <property type="match status" value="1"/>
</dbReference>